<protein>
    <submittedName>
        <fullName evidence="3">RNA polymerase-binding transcription factor DksA</fullName>
    </submittedName>
</protein>
<dbReference type="SUPFAM" id="SSF109635">
    <property type="entry name" value="DnaK suppressor protein DksA, alpha-hairpin domain"/>
    <property type="match status" value="1"/>
</dbReference>
<keyword evidence="4" id="KW-1185">Reference proteome</keyword>
<sequence>MPTNSSSDTVTPVVKPKIPRKPAAPKPVTSLETGGERETPTSAGATIESVNADSMGMKPQQRTDLDVEHYRQLLLDELSRLEEERDYVRKSNSDMDGNLPEDAEGDEDTTDLATSLMDKEMDLSVEEEIEETMAAIEHALRKMEDGTYGICDVSNQPIPKSRLELIPWASLTAQMQSMAEGE</sequence>
<dbReference type="FunCoup" id="A0A2S8SXM4">
    <property type="interactions" value="152"/>
</dbReference>
<comment type="caution">
    <text evidence="3">The sequence shown here is derived from an EMBL/GenBank/DDBJ whole genome shotgun (WGS) entry which is preliminary data.</text>
</comment>
<organism evidence="3 4">
    <name type="scientific">Abditibacterium utsteinense</name>
    <dbReference type="NCBI Taxonomy" id="1960156"/>
    <lineage>
        <taxon>Bacteria</taxon>
        <taxon>Pseudomonadati</taxon>
        <taxon>Abditibacteriota</taxon>
        <taxon>Abditibacteriia</taxon>
        <taxon>Abditibacteriales</taxon>
        <taxon>Abditibacteriaceae</taxon>
        <taxon>Abditibacterium</taxon>
    </lineage>
</organism>
<evidence type="ECO:0000313" key="4">
    <source>
        <dbReference type="Proteomes" id="UP000237684"/>
    </source>
</evidence>
<gene>
    <name evidence="3" type="ORF">B1R32_101286</name>
</gene>
<feature type="compositionally biased region" description="Basic and acidic residues" evidence="2">
    <location>
        <begin position="84"/>
        <end position="93"/>
    </location>
</feature>
<dbReference type="Proteomes" id="UP000237684">
    <property type="component" value="Unassembled WGS sequence"/>
</dbReference>
<evidence type="ECO:0000313" key="3">
    <source>
        <dbReference type="EMBL" id="PQV65544.1"/>
    </source>
</evidence>
<dbReference type="InParanoid" id="A0A2S8SXM4"/>
<accession>A0A2S8SXM4</accession>
<evidence type="ECO:0000256" key="1">
    <source>
        <dbReference type="PROSITE-ProRule" id="PRU00510"/>
    </source>
</evidence>
<feature type="compositionally biased region" description="Polar residues" evidence="2">
    <location>
        <begin position="40"/>
        <end position="52"/>
    </location>
</feature>
<dbReference type="OrthoDB" id="9803742at2"/>
<dbReference type="PANTHER" id="PTHR33823">
    <property type="entry name" value="RNA POLYMERASE-BINDING TRANSCRIPTION FACTOR DKSA-RELATED"/>
    <property type="match status" value="1"/>
</dbReference>
<dbReference type="Gene3D" id="1.20.120.910">
    <property type="entry name" value="DksA, coiled-coil domain"/>
    <property type="match status" value="1"/>
</dbReference>
<proteinExistence type="predicted"/>
<dbReference type="InterPro" id="IPR037187">
    <property type="entry name" value="DnaK_N"/>
</dbReference>
<dbReference type="EMBL" id="NIGF01000001">
    <property type="protein sequence ID" value="PQV65544.1"/>
    <property type="molecule type" value="Genomic_DNA"/>
</dbReference>
<dbReference type="PANTHER" id="PTHR33823:SF4">
    <property type="entry name" value="GENERAL STRESS PROTEIN 16O"/>
    <property type="match status" value="1"/>
</dbReference>
<feature type="region of interest" description="Disordered" evidence="2">
    <location>
        <begin position="84"/>
        <end position="110"/>
    </location>
</feature>
<name>A0A2S8SXM4_9BACT</name>
<dbReference type="PROSITE" id="PS51128">
    <property type="entry name" value="ZF_DKSA_2"/>
    <property type="match status" value="1"/>
</dbReference>
<reference evidence="3 4" key="1">
    <citation type="journal article" date="2018" name="Syst. Appl. Microbiol.">
        <title>Abditibacterium utsteinense sp. nov., the first cultivated member of candidate phylum FBP, isolated from ice-free Antarctic soil samples.</title>
        <authorList>
            <person name="Tahon G."/>
            <person name="Tytgat B."/>
            <person name="Lebbe L."/>
            <person name="Carlier A."/>
            <person name="Willems A."/>
        </authorList>
    </citation>
    <scope>NUCLEOTIDE SEQUENCE [LARGE SCALE GENOMIC DNA]</scope>
    <source>
        <strain evidence="3 4">LMG 29911</strain>
    </source>
</reference>
<feature type="region of interest" description="Disordered" evidence="2">
    <location>
        <begin position="1"/>
        <end position="64"/>
    </location>
</feature>
<feature type="zinc finger region" description="dksA C4-type" evidence="1">
    <location>
        <begin position="151"/>
        <end position="175"/>
    </location>
</feature>
<evidence type="ECO:0000256" key="2">
    <source>
        <dbReference type="SAM" id="MobiDB-lite"/>
    </source>
</evidence>
<dbReference type="AlphaFoldDB" id="A0A2S8SXM4"/>
<feature type="compositionally biased region" description="Acidic residues" evidence="2">
    <location>
        <begin position="99"/>
        <end position="110"/>
    </location>
</feature>
<dbReference type="RefSeq" id="WP_105482270.1">
    <property type="nucleotide sequence ID" value="NZ_NIGF01000001.1"/>
</dbReference>